<sequence>MDVMRELRRLGFRMNTFSEAIVVFFHTRPNTVLTVPLGLKLVDEGLKARIYPSTKVRRVLESERFDKCCVCITMNPLLFYKATLYREHLKYKVIRVDNEEYLCLRRCDAYVLCRVAKRYTSHQFLYLVFKPIKLAYSRRRPSVITRATLAVLEALICLTKMPYVDMATRKRYLNTMHMLMEIVKRCTSSRAIRTAMQDILQRAQKLVVE</sequence>
<accession>A0A833DU28</accession>
<evidence type="ECO:0000313" key="3">
    <source>
        <dbReference type="Proteomes" id="UP000605805"/>
    </source>
</evidence>
<dbReference type="InterPro" id="IPR007386">
    <property type="entry name" value="DUF447_N"/>
</dbReference>
<evidence type="ECO:0000259" key="1">
    <source>
        <dbReference type="Pfam" id="PF04289"/>
    </source>
</evidence>
<feature type="domain" description="DUF447" evidence="1">
    <location>
        <begin position="34"/>
        <end position="134"/>
    </location>
</feature>
<dbReference type="InterPro" id="IPR012349">
    <property type="entry name" value="Split_barrel_FMN-bd"/>
</dbReference>
<dbReference type="Gene3D" id="2.30.110.10">
    <property type="entry name" value="Electron Transport, Fmn-binding Protein, Chain A"/>
    <property type="match status" value="1"/>
</dbReference>
<evidence type="ECO:0000313" key="2">
    <source>
        <dbReference type="EMBL" id="HIP56764.1"/>
    </source>
</evidence>
<gene>
    <name evidence="2" type="ORF">EYH02_01645</name>
</gene>
<organism evidence="2 3">
    <name type="scientific">Ignisphaera aggregans</name>
    <dbReference type="NCBI Taxonomy" id="334771"/>
    <lineage>
        <taxon>Archaea</taxon>
        <taxon>Thermoproteota</taxon>
        <taxon>Thermoprotei</taxon>
        <taxon>Desulfurococcales</taxon>
        <taxon>Desulfurococcaceae</taxon>
        <taxon>Ignisphaera</taxon>
    </lineage>
</organism>
<dbReference type="EMBL" id="DQTV01000037">
    <property type="protein sequence ID" value="HIP56764.1"/>
    <property type="molecule type" value="Genomic_DNA"/>
</dbReference>
<dbReference type="SUPFAM" id="SSF50475">
    <property type="entry name" value="FMN-binding split barrel"/>
    <property type="match status" value="1"/>
</dbReference>
<dbReference type="Gene3D" id="1.20.58.290">
    <property type="entry name" value="Hypothetical membrane protein ta0354_69_121"/>
    <property type="match status" value="1"/>
</dbReference>
<protein>
    <submittedName>
        <fullName evidence="2">DUF447 family protein</fullName>
    </submittedName>
</protein>
<proteinExistence type="predicted"/>
<reference evidence="2" key="1">
    <citation type="journal article" date="2020" name="ISME J.">
        <title>Gammaproteobacteria mediating utilization of methyl-, sulfur- and petroleum organic compounds in deep ocean hydrothermal plumes.</title>
        <authorList>
            <person name="Zhou Z."/>
            <person name="Liu Y."/>
            <person name="Pan J."/>
            <person name="Cron B.R."/>
            <person name="Toner B.M."/>
            <person name="Anantharaman K."/>
            <person name="Breier J.A."/>
            <person name="Dick G.J."/>
            <person name="Li M."/>
        </authorList>
    </citation>
    <scope>NUCLEOTIDE SEQUENCE</scope>
    <source>
        <strain evidence="2">SZUA-1435</strain>
    </source>
</reference>
<dbReference type="AlphaFoldDB" id="A0A833DU28"/>
<comment type="caution">
    <text evidence="2">The sequence shown here is derived from an EMBL/GenBank/DDBJ whole genome shotgun (WGS) entry which is preliminary data.</text>
</comment>
<dbReference type="Proteomes" id="UP000605805">
    <property type="component" value="Unassembled WGS sequence"/>
</dbReference>
<dbReference type="Pfam" id="PF04289">
    <property type="entry name" value="DUF447_N"/>
    <property type="match status" value="1"/>
</dbReference>
<name>A0A833DU28_9CREN</name>